<dbReference type="AlphaFoldDB" id="A0A964FIC2"/>
<keyword evidence="1" id="KW-0812">Transmembrane</keyword>
<feature type="transmembrane region" description="Helical" evidence="1">
    <location>
        <begin position="37"/>
        <end position="59"/>
    </location>
</feature>
<dbReference type="RefSeq" id="WP_229642856.1">
    <property type="nucleotide sequence ID" value="NZ_JADWDC010000110.1"/>
</dbReference>
<comment type="caution">
    <text evidence="2">The sequence shown here is derived from an EMBL/GenBank/DDBJ whole genome shotgun (WGS) entry which is preliminary data.</text>
</comment>
<protein>
    <submittedName>
        <fullName evidence="2">Uncharacterized protein</fullName>
    </submittedName>
</protein>
<dbReference type="EMBL" id="JADWDC010000110">
    <property type="protein sequence ID" value="MCC0179757.1"/>
    <property type="molecule type" value="Genomic_DNA"/>
</dbReference>
<evidence type="ECO:0000256" key="1">
    <source>
        <dbReference type="SAM" id="Phobius"/>
    </source>
</evidence>
<feature type="transmembrane region" description="Helical" evidence="1">
    <location>
        <begin position="115"/>
        <end position="145"/>
    </location>
</feature>
<feature type="transmembrane region" description="Helical" evidence="1">
    <location>
        <begin position="65"/>
        <end position="86"/>
    </location>
</feature>
<name>A0A964FIC2_9CYAN</name>
<accession>A0A964FIC2</accession>
<dbReference type="Proteomes" id="UP000729733">
    <property type="component" value="Unassembled WGS sequence"/>
</dbReference>
<evidence type="ECO:0000313" key="3">
    <source>
        <dbReference type="Proteomes" id="UP000729733"/>
    </source>
</evidence>
<feature type="transmembrane region" description="Helical" evidence="1">
    <location>
        <begin position="6"/>
        <end position="25"/>
    </location>
</feature>
<keyword evidence="1" id="KW-0472">Membrane</keyword>
<organism evidence="2 3">
    <name type="scientific">Waterburya agarophytonicola KI4</name>
    <dbReference type="NCBI Taxonomy" id="2874699"/>
    <lineage>
        <taxon>Bacteria</taxon>
        <taxon>Bacillati</taxon>
        <taxon>Cyanobacteriota</taxon>
        <taxon>Cyanophyceae</taxon>
        <taxon>Pleurocapsales</taxon>
        <taxon>Hyellaceae</taxon>
        <taxon>Waterburya</taxon>
        <taxon>Waterburya agarophytonicola</taxon>
    </lineage>
</organism>
<evidence type="ECO:0000313" key="2">
    <source>
        <dbReference type="EMBL" id="MCC0179757.1"/>
    </source>
</evidence>
<proteinExistence type="predicted"/>
<reference evidence="2" key="1">
    <citation type="journal article" date="2021" name="Antonie Van Leeuwenhoek">
        <title>Draft genome and description of Waterburya agarophytonicola gen. nov. sp. nov. (Pleurocapsales, Cyanobacteria): a seaweed symbiont.</title>
        <authorList>
            <person name="Bonthond G."/>
            <person name="Shalygin S."/>
            <person name="Bayer T."/>
            <person name="Weinberger F."/>
        </authorList>
    </citation>
    <scope>NUCLEOTIDE SEQUENCE</scope>
    <source>
        <strain evidence="2">KI4</strain>
    </source>
</reference>
<sequence length="257" mass="29620">MQIFTWIFLAVLCSETLLVSSLHLIPRLGGFGKDMTLILTKAPGLDVIVSLFLWIPWLAGGIIDGWLGIVAALLAQFLVMELWILVHEFVHRKTIQGSRIHGFLNQKFGWWRNNVALWATALAVPVFFVIRFAEALVYPVLVWVLDFPNYKHSEWVNVSRQKFAGLIGKDLIWCLYCDWMTGVYSLGAEMLRNVESFWCPIRFYDGKKCDNCKLDFPDIEGGWVAADSNMDDVEQVLQEKYGEEERSWFGHPDRQKK</sequence>
<gene>
    <name evidence="2" type="ORF">I4641_22710</name>
</gene>
<keyword evidence="3" id="KW-1185">Reference proteome</keyword>
<keyword evidence="1" id="KW-1133">Transmembrane helix</keyword>